<evidence type="ECO:0000256" key="3">
    <source>
        <dbReference type="ARBA" id="ARBA00023242"/>
    </source>
</evidence>
<comment type="caution">
    <text evidence="9">The sequence shown here is derived from an EMBL/GenBank/DDBJ whole genome shotgun (WGS) entry which is preliminary data.</text>
</comment>
<feature type="domain" description="NUP160 helical" evidence="6">
    <location>
        <begin position="593"/>
        <end position="809"/>
    </location>
</feature>
<dbReference type="InterPro" id="IPR056536">
    <property type="entry name" value="TPR_NUP160_C"/>
</dbReference>
<accession>A0ABQ0EID4</accession>
<evidence type="ECO:0000259" key="8">
    <source>
        <dbReference type="Pfam" id="PF23354"/>
    </source>
</evidence>
<feature type="domain" description="NUP160 C-terminal TPR" evidence="7">
    <location>
        <begin position="1091"/>
        <end position="1161"/>
    </location>
</feature>
<feature type="domain" description="NUP160 middle TPR" evidence="8">
    <location>
        <begin position="914"/>
        <end position="1022"/>
    </location>
</feature>
<feature type="domain" description="Nucleoporin Nup120/160 beta-propeller" evidence="5">
    <location>
        <begin position="67"/>
        <end position="555"/>
    </location>
</feature>
<dbReference type="PANTHER" id="PTHR21286:SF0">
    <property type="entry name" value="NUCLEAR PORE COMPLEX PROTEIN NUP160"/>
    <property type="match status" value="1"/>
</dbReference>
<feature type="region of interest" description="Disordered" evidence="4">
    <location>
        <begin position="1040"/>
        <end position="1063"/>
    </location>
</feature>
<dbReference type="InterPro" id="IPR056535">
    <property type="entry name" value="TPR_NUP160_M"/>
</dbReference>
<evidence type="ECO:0000259" key="6">
    <source>
        <dbReference type="Pfam" id="PF23345"/>
    </source>
</evidence>
<organism evidence="9 10">
    <name type="scientific">Apodemus speciosus</name>
    <name type="common">Large Japanese field mouse</name>
    <dbReference type="NCBI Taxonomy" id="105296"/>
    <lineage>
        <taxon>Eukaryota</taxon>
        <taxon>Metazoa</taxon>
        <taxon>Chordata</taxon>
        <taxon>Craniata</taxon>
        <taxon>Vertebrata</taxon>
        <taxon>Euteleostomi</taxon>
        <taxon>Mammalia</taxon>
        <taxon>Eutheria</taxon>
        <taxon>Euarchontoglires</taxon>
        <taxon>Glires</taxon>
        <taxon>Rodentia</taxon>
        <taxon>Myomorpha</taxon>
        <taxon>Muroidea</taxon>
        <taxon>Muridae</taxon>
        <taxon>Murinae</taxon>
        <taxon>Apodemus</taxon>
    </lineage>
</organism>
<dbReference type="Proteomes" id="UP001623349">
    <property type="component" value="Unassembled WGS sequence"/>
</dbReference>
<dbReference type="Pfam" id="PF23347">
    <property type="entry name" value="TPR_Nup160_C"/>
    <property type="match status" value="1"/>
</dbReference>
<keyword evidence="2" id="KW-0813">Transport</keyword>
<dbReference type="Pfam" id="PF11715">
    <property type="entry name" value="Beta-prop_Nup120_160"/>
    <property type="match status" value="1"/>
</dbReference>
<comment type="subcellular location">
    <subcellularLocation>
        <location evidence="1">Nucleus</location>
    </subcellularLocation>
</comment>
<dbReference type="InterPro" id="IPR059141">
    <property type="entry name" value="Beta-prop_Nup120_160"/>
</dbReference>
<keyword evidence="3" id="KW-0539">Nucleus</keyword>
<reference evidence="9 10" key="1">
    <citation type="submission" date="2024-08" db="EMBL/GenBank/DDBJ databases">
        <title>The draft genome of Apodemus speciosus.</title>
        <authorList>
            <person name="Nabeshima K."/>
            <person name="Suzuki S."/>
            <person name="Onuma M."/>
        </authorList>
    </citation>
    <scope>NUCLEOTIDE SEQUENCE [LARGE SCALE GENOMIC DNA]</scope>
    <source>
        <strain evidence="9">IB14-021</strain>
    </source>
</reference>
<keyword evidence="10" id="KW-1185">Reference proteome</keyword>
<proteinExistence type="predicted"/>
<name>A0ABQ0EID4_APOSI</name>
<dbReference type="PANTHER" id="PTHR21286">
    <property type="entry name" value="NUCLEAR PORE COMPLEX PROTEIN NUP160"/>
    <property type="match status" value="1"/>
</dbReference>
<evidence type="ECO:0000313" key="9">
    <source>
        <dbReference type="EMBL" id="GAB1286556.1"/>
    </source>
</evidence>
<dbReference type="EMBL" id="BAAFST010000002">
    <property type="protein sequence ID" value="GAB1286556.1"/>
    <property type="molecule type" value="Genomic_DNA"/>
</dbReference>
<evidence type="ECO:0000256" key="2">
    <source>
        <dbReference type="ARBA" id="ARBA00022448"/>
    </source>
</evidence>
<dbReference type="Pfam" id="PF23354">
    <property type="entry name" value="TPR_NUP160_120_M"/>
    <property type="match status" value="1"/>
</dbReference>
<evidence type="ECO:0000259" key="7">
    <source>
        <dbReference type="Pfam" id="PF23347"/>
    </source>
</evidence>
<dbReference type="Pfam" id="PF23345">
    <property type="entry name" value="NUP160_helical"/>
    <property type="match status" value="1"/>
</dbReference>
<dbReference type="InterPro" id="IPR056547">
    <property type="entry name" value="NUP160_helical"/>
</dbReference>
<evidence type="ECO:0000313" key="10">
    <source>
        <dbReference type="Proteomes" id="UP001623349"/>
    </source>
</evidence>
<evidence type="ECO:0000256" key="4">
    <source>
        <dbReference type="SAM" id="MobiDB-lite"/>
    </source>
</evidence>
<dbReference type="InterPro" id="IPR021717">
    <property type="entry name" value="Nucleoporin_Nup160"/>
</dbReference>
<evidence type="ECO:0000259" key="5">
    <source>
        <dbReference type="Pfam" id="PF11715"/>
    </source>
</evidence>
<protein>
    <submittedName>
        <fullName evidence="9">Nuclear pore complex protein Nup160</fullName>
    </submittedName>
</protein>
<evidence type="ECO:0000256" key="1">
    <source>
        <dbReference type="ARBA" id="ARBA00004123"/>
    </source>
</evidence>
<sequence length="1225" mass="137607">MAAAGSLERSFVELSGAERERPRHFREFTVCDIGTSNAAFGTVKYSESAGGFYYVESGKLFSITRNRFIHWKTSGDTLELVEESLDLNLLNNAVRLKFQNYSLLPGGVHVSETQNHVIILILTNQTVHRLILPHPSRMYRSELVTENQMQSIFTDIGKVDFKDPCNYQLIPAVPGLSPSSTTSAAWLSSEGEALFALPSASGGVFVLKLPPYDIPGLESGGFLGIIAGIASVVELKQSSVMQRLLTGWMPTAIRGDHGPSDRALSLAVHCVEHDAFIFALCQDHKLRMWSYKDQMCLMVADMLEYVPVNKDLRLTAGTGHKLRLAYSPSMGLYLGIYMHAPKRGQFCIFQLVSTENNRYSLDHISSLFTSQETLVDFALTSTDIWALWHDAENQTIVKYINFEHCGNVAGQWNPVFMQPLPEEEIVIRDDQDPREMYLRSLFTPGQFINAALCKALQIFCRGTERSLDLSWNELKKEITLAVENELQGSITEYEFSQDEFRTLQQEFWCKFYACCLQYQEALSHPLALHLNPLTNMVCLLKKTQGYLSFLVPSSLVDHLYLLPDEHLLTEDETTISDTFTASDIGVNIPPLIDAEVARDVLCLIKCLRMIGESVTMDMAVLMETSCYNLQSPEKAAEHILEDLITIDVENVMEDICSKLQEIRNPVHAIGLLIREMDYETEVEMEKGFDPAQPLNVRMNLSQLYGSSTAGYIVCRGVYKIASTRFLICRDLLILQQLLTRLGDAVILGAGQLFQAQQDLLHRTAPLLLSYYLIKWASQCLATDVPVDTLESNLQHLSVLELTDSGALMANKLDDYIQLLHPWCQVNVGSCRFMLGRCYLVTGEVQKALECFCQAASEVGKEEFLDRLIRSEDGEIVSTPKLQYYDKVLRLLDVVGLPELVIQLATSAITEAGDDWKSQLDCLRQLVVVLCERSQLQDLVEFPYVNLHNEVVGIIESRARAVDLMTHNYYELLYAFHIYRHNYRKAGTVMFEYGMRLGREVRTLGGLEKQGNCYLAAINCLRLIRPEYAWIVQPASGAVSDRPGASPKRNHDGECTAAPSEQGFPSCGQDSSHCYSSRDVDYESNRQIEILELEDLEKECALARIRLTLARHDPSAIAIAGSSSAKEMATLLVQAGLFDTAISLCQTFKLPLTPVFEGLAFKFPLSATAPMVWLPYSSIDQLLQALGENSANSHNIILSQKILDKLEDYQQKVDKATRDLLYRRDL</sequence>
<gene>
    <name evidence="9" type="ORF">APTSU1_000178600</name>
</gene>